<dbReference type="GO" id="GO:0032977">
    <property type="term" value="F:membrane insertase activity"/>
    <property type="evidence" value="ECO:0007669"/>
    <property type="project" value="EnsemblFungi"/>
</dbReference>
<dbReference type="Proteomes" id="UP000006790">
    <property type="component" value="Chromosome 6"/>
</dbReference>
<evidence type="ECO:0008006" key="8">
    <source>
        <dbReference type="Google" id="ProtNLM"/>
    </source>
</evidence>
<organism evidence="6 7">
    <name type="scientific">Eremothecium cymbalariae (strain CBS 270.75 / DBVPG 7215 / KCTC 17166 / NRRL Y-17582)</name>
    <name type="common">Yeast</name>
    <dbReference type="NCBI Taxonomy" id="931890"/>
    <lineage>
        <taxon>Eukaryota</taxon>
        <taxon>Fungi</taxon>
        <taxon>Dikarya</taxon>
        <taxon>Ascomycota</taxon>
        <taxon>Saccharomycotina</taxon>
        <taxon>Saccharomycetes</taxon>
        <taxon>Saccharomycetales</taxon>
        <taxon>Saccharomycetaceae</taxon>
        <taxon>Eremothecium</taxon>
    </lineage>
</organism>
<dbReference type="OMA" id="WQRKRIV"/>
<name>G8JVH4_ERECY</name>
<evidence type="ECO:0000313" key="6">
    <source>
        <dbReference type="EMBL" id="AET40653.1"/>
    </source>
</evidence>
<dbReference type="AlphaFoldDB" id="G8JVH4"/>
<dbReference type="InParanoid" id="G8JVH4"/>
<dbReference type="FunCoup" id="G8JVH4">
    <property type="interactions" value="71"/>
</dbReference>
<evidence type="ECO:0000256" key="3">
    <source>
        <dbReference type="ARBA" id="ARBA00022692"/>
    </source>
</evidence>
<reference evidence="7" key="1">
    <citation type="journal article" date="2012" name="G3 (Bethesda)">
        <title>Pichia sorbitophila, an interspecies yeast hybrid reveals early steps of genome resolution following polyploidization.</title>
        <authorList>
            <person name="Leh Louis V."/>
            <person name="Despons L."/>
            <person name="Friedrich A."/>
            <person name="Martin T."/>
            <person name="Durrens P."/>
            <person name="Casaregola S."/>
            <person name="Neuveglise C."/>
            <person name="Fairhead C."/>
            <person name="Marck C."/>
            <person name="Cruz J.A."/>
            <person name="Straub M.L."/>
            <person name="Kugler V."/>
            <person name="Sacerdot C."/>
            <person name="Uzunov Z."/>
            <person name="Thierry A."/>
            <person name="Weiss S."/>
            <person name="Bleykasten C."/>
            <person name="De Montigny J."/>
            <person name="Jacques N."/>
            <person name="Jung P."/>
            <person name="Lemaire M."/>
            <person name="Mallet S."/>
            <person name="Morel G."/>
            <person name="Richard G.F."/>
            <person name="Sarkar A."/>
            <person name="Savel G."/>
            <person name="Schacherer J."/>
            <person name="Seret M.L."/>
            <person name="Talla E."/>
            <person name="Samson G."/>
            <person name="Jubin C."/>
            <person name="Poulain J."/>
            <person name="Vacherie B."/>
            <person name="Barbe V."/>
            <person name="Pelletier E."/>
            <person name="Sherman D.J."/>
            <person name="Westhof E."/>
            <person name="Weissenbach J."/>
            <person name="Baret P.V."/>
            <person name="Wincker P."/>
            <person name="Gaillardin C."/>
            <person name="Dujon B."/>
            <person name="Souciet J.L."/>
        </authorList>
    </citation>
    <scope>NUCLEOTIDE SEQUENCE [LARGE SCALE GENOMIC DNA]</scope>
    <source>
        <strain evidence="7">CBS 270.75 / DBVPG 7215 / KCTC 17166 / NRRL Y-17582</strain>
    </source>
</reference>
<comment type="similarity">
    <text evidence="2">Belongs to the OXA1/ALB3/YidC family.</text>
</comment>
<keyword evidence="4" id="KW-1133">Transmembrane helix</keyword>
<evidence type="ECO:0000256" key="2">
    <source>
        <dbReference type="ARBA" id="ARBA00009877"/>
    </source>
</evidence>
<dbReference type="GO" id="GO:0033617">
    <property type="term" value="P:mitochondrial respiratory chain complex IV assembly"/>
    <property type="evidence" value="ECO:0007669"/>
    <property type="project" value="TreeGrafter"/>
</dbReference>
<dbReference type="GO" id="GO:0032979">
    <property type="term" value="P:protein insertion into mitochondrial inner membrane from matrix"/>
    <property type="evidence" value="ECO:0007669"/>
    <property type="project" value="EnsemblFungi"/>
</dbReference>
<dbReference type="RefSeq" id="XP_003647470.1">
    <property type="nucleotide sequence ID" value="XM_003647422.1"/>
</dbReference>
<evidence type="ECO:0000313" key="7">
    <source>
        <dbReference type="Proteomes" id="UP000006790"/>
    </source>
</evidence>
<evidence type="ECO:0000256" key="5">
    <source>
        <dbReference type="ARBA" id="ARBA00023136"/>
    </source>
</evidence>
<dbReference type="EMBL" id="CP002502">
    <property type="protein sequence ID" value="AET40653.1"/>
    <property type="molecule type" value="Genomic_DNA"/>
</dbReference>
<dbReference type="InterPro" id="IPR001708">
    <property type="entry name" value="YidC/ALB3/OXA1/COX18"/>
</dbReference>
<dbReference type="OrthoDB" id="2148490at2759"/>
<protein>
    <recommendedName>
        <fullName evidence="8">Mitochondrial inner membrane protein COX18</fullName>
    </recommendedName>
</protein>
<dbReference type="GeneID" id="11471068"/>
<sequence length="309" mass="34469">MIRSSVRQIGFSVSNRRQFSALQTVADSFAQLHDMSGVPWLVLVPISTFTLRSLVTLPLSIWQRRRIVKQQELKKVVQAVAPVVRLRLAAAVNGATPENITSAGSVVRPEEITTTVESLKPEQIIMLSIKETRKRQKALFKKYGVQMWKNSVLPLVQVPLWVTLSMGIRQLTEQSLIDTHITGTHALAYLMEANVISTLGSLDLSLPLSEMPLLIPIVLGTLIMVNVEYNGKVMEATTNSLLGIETAKSSTSKSSRMFSSLLGISRLSSIFLMGVSSQAPILLSLYWISSQLYSLIQNKFLDWLWPYQR</sequence>
<dbReference type="KEGG" id="erc:Ecym_6272"/>
<proteinExistence type="inferred from homology"/>
<evidence type="ECO:0000256" key="4">
    <source>
        <dbReference type="ARBA" id="ARBA00022989"/>
    </source>
</evidence>
<evidence type="ECO:0000256" key="1">
    <source>
        <dbReference type="ARBA" id="ARBA00004141"/>
    </source>
</evidence>
<dbReference type="HOGENOM" id="CLU_029282_2_1_1"/>
<dbReference type="eggNOG" id="KOG1239">
    <property type="taxonomic scope" value="Eukaryota"/>
</dbReference>
<gene>
    <name evidence="6" type="ordered locus">Ecym_6272</name>
</gene>
<keyword evidence="3" id="KW-0812">Transmembrane</keyword>
<keyword evidence="5" id="KW-0472">Membrane</keyword>
<accession>G8JVH4</accession>
<dbReference type="GO" id="GO:0005743">
    <property type="term" value="C:mitochondrial inner membrane"/>
    <property type="evidence" value="ECO:0007669"/>
    <property type="project" value="EnsemblFungi"/>
</dbReference>
<comment type="subcellular location">
    <subcellularLocation>
        <location evidence="1">Membrane</location>
        <topology evidence="1">Multi-pass membrane protein</topology>
    </subcellularLocation>
</comment>
<dbReference type="PANTHER" id="PTHR12428:SF65">
    <property type="entry name" value="CYTOCHROME C OXIDASE ASSEMBLY PROTEIN COX18, MITOCHONDRIAL"/>
    <property type="match status" value="1"/>
</dbReference>
<dbReference type="STRING" id="931890.G8JVH4"/>
<dbReference type="PANTHER" id="PTHR12428">
    <property type="entry name" value="OXA1"/>
    <property type="match status" value="1"/>
</dbReference>
<keyword evidence="7" id="KW-1185">Reference proteome</keyword>